<evidence type="ECO:0000313" key="7">
    <source>
        <dbReference type="EMBL" id="GEN80691.1"/>
    </source>
</evidence>
<proteinExistence type="predicted"/>
<protein>
    <submittedName>
        <fullName evidence="7">Monosaccharide-transporting ATPase</fullName>
    </submittedName>
</protein>
<evidence type="ECO:0000256" key="1">
    <source>
        <dbReference type="ARBA" id="ARBA00004651"/>
    </source>
</evidence>
<dbReference type="CDD" id="cd06579">
    <property type="entry name" value="TM_PBP1_transp_AraH_like"/>
    <property type="match status" value="1"/>
</dbReference>
<dbReference type="EMBL" id="BJYK01000009">
    <property type="protein sequence ID" value="GEN80691.1"/>
    <property type="molecule type" value="Genomic_DNA"/>
</dbReference>
<feature type="transmembrane region" description="Helical" evidence="6">
    <location>
        <begin position="173"/>
        <end position="192"/>
    </location>
</feature>
<feature type="transmembrane region" description="Helical" evidence="6">
    <location>
        <begin position="223"/>
        <end position="244"/>
    </location>
</feature>
<dbReference type="InterPro" id="IPR001851">
    <property type="entry name" value="ABC_transp_permease"/>
</dbReference>
<organism evidence="7 8">
    <name type="scientific">Actinotalea fermentans</name>
    <dbReference type="NCBI Taxonomy" id="43671"/>
    <lineage>
        <taxon>Bacteria</taxon>
        <taxon>Bacillati</taxon>
        <taxon>Actinomycetota</taxon>
        <taxon>Actinomycetes</taxon>
        <taxon>Micrococcales</taxon>
        <taxon>Cellulomonadaceae</taxon>
        <taxon>Actinotalea</taxon>
    </lineage>
</organism>
<reference evidence="7 8" key="1">
    <citation type="submission" date="2019-07" db="EMBL/GenBank/DDBJ databases">
        <title>Whole genome shotgun sequence of Actinotalea fermentans NBRC 105374.</title>
        <authorList>
            <person name="Hosoyama A."/>
            <person name="Uohara A."/>
            <person name="Ohji S."/>
            <person name="Ichikawa N."/>
        </authorList>
    </citation>
    <scope>NUCLEOTIDE SEQUENCE [LARGE SCALE GENOMIC DNA]</scope>
    <source>
        <strain evidence="7 8">NBRC 105374</strain>
    </source>
</reference>
<feature type="transmembrane region" description="Helical" evidence="6">
    <location>
        <begin position="105"/>
        <end position="128"/>
    </location>
</feature>
<evidence type="ECO:0000256" key="5">
    <source>
        <dbReference type="ARBA" id="ARBA00023136"/>
    </source>
</evidence>
<evidence type="ECO:0000256" key="2">
    <source>
        <dbReference type="ARBA" id="ARBA00022475"/>
    </source>
</evidence>
<feature type="transmembrane region" description="Helical" evidence="6">
    <location>
        <begin position="305"/>
        <end position="324"/>
    </location>
</feature>
<gene>
    <name evidence="7" type="ORF">AFE02nite_24250</name>
</gene>
<dbReference type="GO" id="GO:0005886">
    <property type="term" value="C:plasma membrane"/>
    <property type="evidence" value="ECO:0007669"/>
    <property type="project" value="UniProtKB-SubCell"/>
</dbReference>
<keyword evidence="3 6" id="KW-0812">Transmembrane</keyword>
<name>A0A511YZP7_9CELL</name>
<dbReference type="Pfam" id="PF02653">
    <property type="entry name" value="BPD_transp_2"/>
    <property type="match status" value="1"/>
</dbReference>
<keyword evidence="2" id="KW-1003">Cell membrane</keyword>
<keyword evidence="5 6" id="KW-0472">Membrane</keyword>
<comment type="caution">
    <text evidence="7">The sequence shown here is derived from an EMBL/GenBank/DDBJ whole genome shotgun (WGS) entry which is preliminary data.</text>
</comment>
<feature type="transmembrane region" description="Helical" evidence="6">
    <location>
        <begin position="135"/>
        <end position="153"/>
    </location>
</feature>
<evidence type="ECO:0000256" key="6">
    <source>
        <dbReference type="SAM" id="Phobius"/>
    </source>
</evidence>
<dbReference type="PANTHER" id="PTHR32196">
    <property type="entry name" value="ABC TRANSPORTER PERMEASE PROTEIN YPHD-RELATED-RELATED"/>
    <property type="match status" value="1"/>
</dbReference>
<dbReference type="RefSeq" id="WP_222594396.1">
    <property type="nucleotide sequence ID" value="NZ_BJYK01000009.1"/>
</dbReference>
<feature type="transmembrane region" description="Helical" evidence="6">
    <location>
        <begin position="277"/>
        <end position="299"/>
    </location>
</feature>
<evidence type="ECO:0000256" key="3">
    <source>
        <dbReference type="ARBA" id="ARBA00022692"/>
    </source>
</evidence>
<feature type="transmembrane region" description="Helical" evidence="6">
    <location>
        <begin position="63"/>
        <end position="85"/>
    </location>
</feature>
<keyword evidence="4 6" id="KW-1133">Transmembrane helix</keyword>
<feature type="transmembrane region" description="Helical" evidence="6">
    <location>
        <begin position="24"/>
        <end position="43"/>
    </location>
</feature>
<accession>A0A511YZP7</accession>
<evidence type="ECO:0000256" key="4">
    <source>
        <dbReference type="ARBA" id="ARBA00022989"/>
    </source>
</evidence>
<feature type="transmembrane region" description="Helical" evidence="6">
    <location>
        <begin position="250"/>
        <end position="270"/>
    </location>
</feature>
<comment type="subcellular location">
    <subcellularLocation>
        <location evidence="1">Cell membrane</location>
        <topology evidence="1">Multi-pass membrane protein</topology>
    </subcellularLocation>
</comment>
<dbReference type="Proteomes" id="UP000321484">
    <property type="component" value="Unassembled WGS sequence"/>
</dbReference>
<sequence length="330" mass="33235">MTDTVNRPADRLAELVEGVRHARMSTWMVVALLAVAVATNAAVQDNFFTPYSMTSTTATLVPLVLVALAQAVVVIGGGIDLSIGASVTVASVTAVVVMDGQESNLLAGAAVAVAVGAGCGLVNGLVIALLRLQPIIVTFATASVFSGAALLVLPTPGGSVPASLARGYRETMLGLPAGAWLLLAVLGLWFLLARTRLVRHVYAVGGDPAASYASLVAVPRVQILSYVLCGALGGLAAIALLANSGSGDPFVGLGMTLDSVAAVVIGGIALTGGRGSGIGAALGAVTLALIENSIFFAGVPTNYRPLVSGLVIIAALALSALTMTDRRRRR</sequence>
<keyword evidence="8" id="KW-1185">Reference proteome</keyword>
<dbReference type="GO" id="GO:0022857">
    <property type="term" value="F:transmembrane transporter activity"/>
    <property type="evidence" value="ECO:0007669"/>
    <property type="project" value="InterPro"/>
</dbReference>
<evidence type="ECO:0000313" key="8">
    <source>
        <dbReference type="Proteomes" id="UP000321484"/>
    </source>
</evidence>
<dbReference type="AlphaFoldDB" id="A0A511YZP7"/>